<dbReference type="Gene3D" id="3.40.50.880">
    <property type="match status" value="1"/>
</dbReference>
<keyword evidence="3" id="KW-1185">Reference proteome</keyword>
<organism evidence="2 3">
    <name type="scientific">Cohnella cholangitidis</name>
    <dbReference type="NCBI Taxonomy" id="2598458"/>
    <lineage>
        <taxon>Bacteria</taxon>
        <taxon>Bacillati</taxon>
        <taxon>Bacillota</taxon>
        <taxon>Bacilli</taxon>
        <taxon>Bacillales</taxon>
        <taxon>Paenibacillaceae</taxon>
        <taxon>Cohnella</taxon>
    </lineage>
</organism>
<dbReference type="GO" id="GO:0005829">
    <property type="term" value="C:cytosol"/>
    <property type="evidence" value="ECO:0007669"/>
    <property type="project" value="TreeGrafter"/>
</dbReference>
<dbReference type="Pfam" id="PF00117">
    <property type="entry name" value="GATase"/>
    <property type="match status" value="1"/>
</dbReference>
<evidence type="ECO:0000259" key="1">
    <source>
        <dbReference type="Pfam" id="PF00117"/>
    </source>
</evidence>
<dbReference type="RefSeq" id="WP_182299678.1">
    <property type="nucleotide sequence ID" value="NZ_CP041969.1"/>
</dbReference>
<dbReference type="PANTHER" id="PTHR42695">
    <property type="entry name" value="GLUTAMINE AMIDOTRANSFERASE YLR126C-RELATED"/>
    <property type="match status" value="1"/>
</dbReference>
<sequence length="139" mass="16298">MLAELLGGRVYRHACKEIGWHSVRLTEERHPWLCDFPDQFHSFQWHGDTFDLPPGARWLAHSKACANQAFSCGEAERVIGLQFHLETTPACMDTMLDLWSNELRNERYIHTAEQIRIESYRSQESYRLLHRLLDRSAVS</sequence>
<dbReference type="InterPro" id="IPR044992">
    <property type="entry name" value="ChyE-like"/>
</dbReference>
<dbReference type="PANTHER" id="PTHR42695:SF5">
    <property type="entry name" value="GLUTAMINE AMIDOTRANSFERASE YLR126C-RELATED"/>
    <property type="match status" value="1"/>
</dbReference>
<dbReference type="Proteomes" id="UP000515679">
    <property type="component" value="Chromosome"/>
</dbReference>
<protein>
    <recommendedName>
        <fullName evidence="1">Glutamine amidotransferase domain-containing protein</fullName>
    </recommendedName>
</protein>
<reference evidence="2 3" key="1">
    <citation type="submission" date="2019-07" db="EMBL/GenBank/DDBJ databases">
        <authorList>
            <person name="Kim J.K."/>
            <person name="Cheong H.-M."/>
            <person name="Choi Y."/>
            <person name="Hwang K.J."/>
            <person name="Lee S."/>
            <person name="Choi C."/>
        </authorList>
    </citation>
    <scope>NUCLEOTIDE SEQUENCE [LARGE SCALE GENOMIC DNA]</scope>
    <source>
        <strain evidence="2 3">KS 22</strain>
    </source>
</reference>
<evidence type="ECO:0000313" key="3">
    <source>
        <dbReference type="Proteomes" id="UP000515679"/>
    </source>
</evidence>
<name>A0A7G5C2K9_9BACL</name>
<accession>A0A7G5C2K9</accession>
<dbReference type="KEGG" id="cchl:FPL14_21385"/>
<feature type="domain" description="Glutamine amidotransferase" evidence="1">
    <location>
        <begin position="2"/>
        <end position="93"/>
    </location>
</feature>
<proteinExistence type="predicted"/>
<dbReference type="SUPFAM" id="SSF52317">
    <property type="entry name" value="Class I glutamine amidotransferase-like"/>
    <property type="match status" value="1"/>
</dbReference>
<dbReference type="InterPro" id="IPR029062">
    <property type="entry name" value="Class_I_gatase-like"/>
</dbReference>
<gene>
    <name evidence="2" type="ORF">FPL14_21385</name>
</gene>
<dbReference type="AlphaFoldDB" id="A0A7G5C2K9"/>
<evidence type="ECO:0000313" key="2">
    <source>
        <dbReference type="EMBL" id="QMV43443.1"/>
    </source>
</evidence>
<dbReference type="EMBL" id="CP041969">
    <property type="protein sequence ID" value="QMV43443.1"/>
    <property type="molecule type" value="Genomic_DNA"/>
</dbReference>
<dbReference type="InterPro" id="IPR017926">
    <property type="entry name" value="GATASE"/>
</dbReference>